<feature type="region of interest" description="Disordered" evidence="1">
    <location>
        <begin position="80"/>
        <end position="130"/>
    </location>
</feature>
<dbReference type="EMBL" id="JABBJJ010000288">
    <property type="protein sequence ID" value="NMO21018.1"/>
    <property type="molecule type" value="Genomic_DNA"/>
</dbReference>
<feature type="transmembrane region" description="Helical" evidence="2">
    <location>
        <begin position="176"/>
        <end position="196"/>
    </location>
</feature>
<dbReference type="RefSeq" id="WP_169350217.1">
    <property type="nucleotide sequence ID" value="NZ_JABBJJ010000288.1"/>
</dbReference>
<reference evidence="3 4" key="1">
    <citation type="submission" date="2020-04" db="EMBL/GenBank/DDBJ databases">
        <title>Draft genome of Pyxidicoccus fallax type strain.</title>
        <authorList>
            <person name="Whitworth D.E."/>
        </authorList>
    </citation>
    <scope>NUCLEOTIDE SEQUENCE [LARGE SCALE GENOMIC DNA]</scope>
    <source>
        <strain evidence="3 4">DSM 14698</strain>
    </source>
</reference>
<keyword evidence="2" id="KW-1133">Transmembrane helix</keyword>
<dbReference type="Proteomes" id="UP000518300">
    <property type="component" value="Unassembled WGS sequence"/>
</dbReference>
<keyword evidence="2" id="KW-0812">Transmembrane</keyword>
<comment type="caution">
    <text evidence="3">The sequence shown here is derived from an EMBL/GenBank/DDBJ whole genome shotgun (WGS) entry which is preliminary data.</text>
</comment>
<evidence type="ECO:0000313" key="4">
    <source>
        <dbReference type="Proteomes" id="UP000518300"/>
    </source>
</evidence>
<name>A0A848LSS2_9BACT</name>
<sequence length="471" mass="48312">MVSELPPRSRRAWLMFMWVLIALPPTARAQSAFELLARGPELGGLDVPRATADGVAGEGTPPALASTALFAASEVTAAPGSDSRASASDAPVLGGADVASSAGESAPLSGAPSVMPAPHPAPPGADVLSPGQAPLPPLAPRPSFQVMPVAASVLPGLLFHGLGPWLAGDGHTAKRLFALEGTGLGLIGLGLVPIALTGASRRTIAPLYAVTLAGVSTFGISALANLYAVTSPAFDPGMPPLTLPPLELELGYQYVNDPAFDYSHFVSLGAQARFESLRLEGTARIAPGEGNTQVRLGGGYRLLGNPERALRGSDGSWLDAEAFGLFHRFPTEGFTVAGAEVGLRGRYAMVRVSPALAGSFAEVSLGASFQGYSYMGAVDDGNLHDQLLFTFGYGVWLGRGGPVRGDAMLYYDHRKDGFAGGSRSRAGGVVGSFGLRGRALLTEDWGVAADVQAGGAIVGRLSLIYAVGGEP</sequence>
<evidence type="ECO:0000313" key="3">
    <source>
        <dbReference type="EMBL" id="NMO21018.1"/>
    </source>
</evidence>
<protein>
    <submittedName>
        <fullName evidence="3">Uncharacterized protein</fullName>
    </submittedName>
</protein>
<feature type="transmembrane region" description="Helical" evidence="2">
    <location>
        <begin position="208"/>
        <end position="229"/>
    </location>
</feature>
<keyword evidence="2" id="KW-0472">Membrane</keyword>
<keyword evidence="4" id="KW-1185">Reference proteome</keyword>
<gene>
    <name evidence="3" type="ORF">HG543_40150</name>
</gene>
<feature type="transmembrane region" description="Helical" evidence="2">
    <location>
        <begin position="146"/>
        <end position="167"/>
    </location>
</feature>
<organism evidence="3 4">
    <name type="scientific">Pyxidicoccus fallax</name>
    <dbReference type="NCBI Taxonomy" id="394095"/>
    <lineage>
        <taxon>Bacteria</taxon>
        <taxon>Pseudomonadati</taxon>
        <taxon>Myxococcota</taxon>
        <taxon>Myxococcia</taxon>
        <taxon>Myxococcales</taxon>
        <taxon>Cystobacterineae</taxon>
        <taxon>Myxococcaceae</taxon>
        <taxon>Pyxidicoccus</taxon>
    </lineage>
</organism>
<evidence type="ECO:0000256" key="1">
    <source>
        <dbReference type="SAM" id="MobiDB-lite"/>
    </source>
</evidence>
<proteinExistence type="predicted"/>
<evidence type="ECO:0000256" key="2">
    <source>
        <dbReference type="SAM" id="Phobius"/>
    </source>
</evidence>
<dbReference type="AlphaFoldDB" id="A0A848LSS2"/>
<accession>A0A848LSS2</accession>